<dbReference type="PATRIC" id="fig|1140003.3.peg.1783"/>
<protein>
    <recommendedName>
        <fullName evidence="3">HTH tetR-type domain-containing protein</fullName>
    </recommendedName>
</protein>
<dbReference type="PROSITE" id="PS50977">
    <property type="entry name" value="HTH_TETR_2"/>
    <property type="match status" value="1"/>
</dbReference>
<sequence length="220" mass="26347">MPTDTFLNLPKEKQARIIDAARIEFSRASLKEASIANVIKIAEIPRGSFYQYFADKEDLYFYYFQSLRQNSKRDLIESIKTAKGDLFLGINDYFSKLVPEIFEGEHALFYKNLFMNMDYREFKRVTPEWEKNRRQQRDAHQKEKNELLEMIDSSKLMLNSTDELKLLFQLLMQITMSTISEAQVQQFEQPNYELEQVYEKFYLKINWIKNGVQRKERENA</sequence>
<reference evidence="4 5" key="1">
    <citation type="submission" date="2013-03" db="EMBL/GenBank/DDBJ databases">
        <title>The Genome Sequence of Enterococcus sulfureus ATCC_49903 (PacBio/Illumina hybrid assembly).</title>
        <authorList>
            <consortium name="The Broad Institute Genomics Platform"/>
            <consortium name="The Broad Institute Genome Sequencing Center for Infectious Disease"/>
            <person name="Earl A."/>
            <person name="Russ C."/>
            <person name="Gilmore M."/>
            <person name="Surin D."/>
            <person name="Walker B."/>
            <person name="Young S."/>
            <person name="Zeng Q."/>
            <person name="Gargeya S."/>
            <person name="Fitzgerald M."/>
            <person name="Haas B."/>
            <person name="Abouelleil A."/>
            <person name="Allen A.W."/>
            <person name="Alvarado L."/>
            <person name="Arachchi H.M."/>
            <person name="Berlin A.M."/>
            <person name="Chapman S.B."/>
            <person name="Gainer-Dewar J."/>
            <person name="Goldberg J."/>
            <person name="Griggs A."/>
            <person name="Gujja S."/>
            <person name="Hansen M."/>
            <person name="Howarth C."/>
            <person name="Imamovic A."/>
            <person name="Ireland A."/>
            <person name="Larimer J."/>
            <person name="McCowan C."/>
            <person name="Murphy C."/>
            <person name="Pearson M."/>
            <person name="Poon T.W."/>
            <person name="Priest M."/>
            <person name="Roberts A."/>
            <person name="Saif S."/>
            <person name="Shea T."/>
            <person name="Sisk P."/>
            <person name="Sykes S."/>
            <person name="Wortman J."/>
            <person name="Nusbaum C."/>
            <person name="Birren B."/>
        </authorList>
    </citation>
    <scope>NUCLEOTIDE SEQUENCE [LARGE SCALE GENOMIC DNA]</scope>
    <source>
        <strain evidence="4 5">ATCC 49903</strain>
    </source>
</reference>
<proteinExistence type="predicted"/>
<dbReference type="InterPro" id="IPR009057">
    <property type="entry name" value="Homeodomain-like_sf"/>
</dbReference>
<evidence type="ECO:0000313" key="4">
    <source>
        <dbReference type="EMBL" id="EOT83120.1"/>
    </source>
</evidence>
<comment type="caution">
    <text evidence="4">The sequence shown here is derived from an EMBL/GenBank/DDBJ whole genome shotgun (WGS) entry which is preliminary data.</text>
</comment>
<dbReference type="Pfam" id="PF17924">
    <property type="entry name" value="TetR_C_19"/>
    <property type="match status" value="1"/>
</dbReference>
<evidence type="ECO:0000259" key="3">
    <source>
        <dbReference type="PROSITE" id="PS50977"/>
    </source>
</evidence>
<dbReference type="Proteomes" id="UP000015961">
    <property type="component" value="Unassembled WGS sequence"/>
</dbReference>
<dbReference type="EMBL" id="ASWO01000007">
    <property type="protein sequence ID" value="EOT83120.1"/>
    <property type="molecule type" value="Genomic_DNA"/>
</dbReference>
<evidence type="ECO:0000256" key="2">
    <source>
        <dbReference type="PROSITE-ProRule" id="PRU00335"/>
    </source>
</evidence>
<dbReference type="OrthoDB" id="9812484at2"/>
<evidence type="ECO:0000313" key="5">
    <source>
        <dbReference type="Proteomes" id="UP000015961"/>
    </source>
</evidence>
<evidence type="ECO:0000256" key="1">
    <source>
        <dbReference type="ARBA" id="ARBA00023125"/>
    </source>
</evidence>
<dbReference type="Pfam" id="PF00440">
    <property type="entry name" value="TetR_N"/>
    <property type="match status" value="1"/>
</dbReference>
<dbReference type="SUPFAM" id="SSF46689">
    <property type="entry name" value="Homeodomain-like"/>
    <property type="match status" value="1"/>
</dbReference>
<keyword evidence="5" id="KW-1185">Reference proteome</keyword>
<dbReference type="AlphaFoldDB" id="S0NYU6"/>
<name>S0NYU6_9ENTE</name>
<organism evidence="4 5">
    <name type="scientific">Enterococcus sulfureus ATCC 49903</name>
    <dbReference type="NCBI Taxonomy" id="1140003"/>
    <lineage>
        <taxon>Bacteria</taxon>
        <taxon>Bacillati</taxon>
        <taxon>Bacillota</taxon>
        <taxon>Bacilli</taxon>
        <taxon>Lactobacillales</taxon>
        <taxon>Enterococcaceae</taxon>
        <taxon>Enterococcus</taxon>
    </lineage>
</organism>
<dbReference type="RefSeq" id="WP_016186281.1">
    <property type="nucleotide sequence ID" value="NZ_ASWO01000007.1"/>
</dbReference>
<feature type="DNA-binding region" description="H-T-H motif" evidence="2">
    <location>
        <begin position="34"/>
        <end position="53"/>
    </location>
</feature>
<dbReference type="Gene3D" id="1.10.357.10">
    <property type="entry name" value="Tetracycline Repressor, domain 2"/>
    <property type="match status" value="1"/>
</dbReference>
<dbReference type="GO" id="GO:0003677">
    <property type="term" value="F:DNA binding"/>
    <property type="evidence" value="ECO:0007669"/>
    <property type="project" value="UniProtKB-UniRule"/>
</dbReference>
<keyword evidence="1 2" id="KW-0238">DNA-binding</keyword>
<dbReference type="InterPro" id="IPR001647">
    <property type="entry name" value="HTH_TetR"/>
</dbReference>
<dbReference type="eggNOG" id="COG1309">
    <property type="taxonomic scope" value="Bacteria"/>
</dbReference>
<accession>S0NYU6</accession>
<gene>
    <name evidence="4" type="ORF">I573_02233</name>
</gene>
<feature type="domain" description="HTH tetR-type" evidence="3">
    <location>
        <begin position="11"/>
        <end position="71"/>
    </location>
</feature>
<dbReference type="STRING" id="1140003.OMY_01849"/>